<dbReference type="Proteomes" id="UP000499080">
    <property type="component" value="Unassembled WGS sequence"/>
</dbReference>
<evidence type="ECO:0000313" key="2">
    <source>
        <dbReference type="Proteomes" id="UP000499080"/>
    </source>
</evidence>
<accession>A0A4Y2JMS1</accession>
<dbReference type="OrthoDB" id="7604615at2759"/>
<keyword evidence="2" id="KW-1185">Reference proteome</keyword>
<dbReference type="EMBL" id="BGPR01003650">
    <property type="protein sequence ID" value="GBM90778.1"/>
    <property type="molecule type" value="Genomic_DNA"/>
</dbReference>
<protein>
    <submittedName>
        <fullName evidence="1">Uncharacterized protein</fullName>
    </submittedName>
</protein>
<sequence>MPLIVPNKSCPPRAGGAALSLLVLYWPCTPLGFLCIGNCRRKNLNCQRTYERYFNQYADFSFYLSRTDMGDVCFESKLNDDETPVEPDKLNIKDSKKKDVVALLRSVTSEKQQFYKNLLNPNGVLESELQEAESEMDKSNLVV</sequence>
<gene>
    <name evidence="1" type="ORF">AVEN_229456_1</name>
</gene>
<organism evidence="1 2">
    <name type="scientific">Araneus ventricosus</name>
    <name type="common">Orbweaver spider</name>
    <name type="synonym">Epeira ventricosa</name>
    <dbReference type="NCBI Taxonomy" id="182803"/>
    <lineage>
        <taxon>Eukaryota</taxon>
        <taxon>Metazoa</taxon>
        <taxon>Ecdysozoa</taxon>
        <taxon>Arthropoda</taxon>
        <taxon>Chelicerata</taxon>
        <taxon>Arachnida</taxon>
        <taxon>Araneae</taxon>
        <taxon>Araneomorphae</taxon>
        <taxon>Entelegynae</taxon>
        <taxon>Araneoidea</taxon>
        <taxon>Araneidae</taxon>
        <taxon>Araneus</taxon>
    </lineage>
</organism>
<name>A0A4Y2JMS1_ARAVE</name>
<evidence type="ECO:0000313" key="1">
    <source>
        <dbReference type="EMBL" id="GBM90778.1"/>
    </source>
</evidence>
<comment type="caution">
    <text evidence="1">The sequence shown here is derived from an EMBL/GenBank/DDBJ whole genome shotgun (WGS) entry which is preliminary data.</text>
</comment>
<proteinExistence type="predicted"/>
<reference evidence="1 2" key="1">
    <citation type="journal article" date="2019" name="Sci. Rep.">
        <title>Orb-weaving spider Araneus ventricosus genome elucidates the spidroin gene catalogue.</title>
        <authorList>
            <person name="Kono N."/>
            <person name="Nakamura H."/>
            <person name="Ohtoshi R."/>
            <person name="Moran D.A.P."/>
            <person name="Shinohara A."/>
            <person name="Yoshida Y."/>
            <person name="Fujiwara M."/>
            <person name="Mori M."/>
            <person name="Tomita M."/>
            <person name="Arakawa K."/>
        </authorList>
    </citation>
    <scope>NUCLEOTIDE SEQUENCE [LARGE SCALE GENOMIC DNA]</scope>
</reference>
<dbReference type="AlphaFoldDB" id="A0A4Y2JMS1"/>